<dbReference type="RefSeq" id="WP_251943328.1">
    <property type="nucleotide sequence ID" value="NZ_JAMRYM010000003.1"/>
</dbReference>
<keyword evidence="2" id="KW-1185">Reference proteome</keyword>
<proteinExistence type="predicted"/>
<gene>
    <name evidence="1" type="ORF">NB037_02455</name>
</gene>
<organism evidence="1 2">
    <name type="scientific">Rathayibacter rubneri</name>
    <dbReference type="NCBI Taxonomy" id="2950106"/>
    <lineage>
        <taxon>Bacteria</taxon>
        <taxon>Bacillati</taxon>
        <taxon>Actinomycetota</taxon>
        <taxon>Actinomycetes</taxon>
        <taxon>Micrococcales</taxon>
        <taxon>Microbacteriaceae</taxon>
        <taxon>Rathayibacter</taxon>
    </lineage>
</organism>
<reference evidence="1" key="1">
    <citation type="submission" date="2022-06" db="EMBL/GenBank/DDBJ databases">
        <title>Whole genome shotgun sequencing (WGS) of Rathayibacter sp. ZW T2_19, isolated from stored onions (Allium cepa).</title>
        <authorList>
            <person name="Stoll D.A."/>
            <person name="Huch M."/>
        </authorList>
    </citation>
    <scope>NUCLEOTIDE SEQUENCE</scope>
    <source>
        <strain evidence="1">ZW T2_19</strain>
    </source>
</reference>
<dbReference type="Proteomes" id="UP001155240">
    <property type="component" value="Unassembled WGS sequence"/>
</dbReference>
<dbReference type="AlphaFoldDB" id="A0A9X2DW23"/>
<evidence type="ECO:0000313" key="1">
    <source>
        <dbReference type="EMBL" id="MCM6761271.1"/>
    </source>
</evidence>
<evidence type="ECO:0000313" key="2">
    <source>
        <dbReference type="Proteomes" id="UP001155240"/>
    </source>
</evidence>
<protein>
    <submittedName>
        <fullName evidence="1">Uncharacterized protein</fullName>
    </submittedName>
</protein>
<comment type="caution">
    <text evidence="1">The sequence shown here is derived from an EMBL/GenBank/DDBJ whole genome shotgun (WGS) entry which is preliminary data.</text>
</comment>
<dbReference type="EMBL" id="JAMRYM010000003">
    <property type="protein sequence ID" value="MCM6761271.1"/>
    <property type="molecule type" value="Genomic_DNA"/>
</dbReference>
<accession>A0A9X2DW23</accession>
<sequence length="119" mass="13171">MSDLLTEVPIRRRAYVLARDISASLRVVTRRLSSRAAMCRDAHGCMDESPCPAAFPVSPVAPSAPRVTDLTAAIRWFRLLSFDHLVDGQDLESTFERLVQRVDLATHRRPNVSVNGIAG</sequence>
<name>A0A9X2DW23_9MICO</name>